<feature type="region of interest" description="Disordered" evidence="1">
    <location>
        <begin position="185"/>
        <end position="208"/>
    </location>
</feature>
<feature type="region of interest" description="Disordered" evidence="1">
    <location>
        <begin position="40"/>
        <end position="89"/>
    </location>
</feature>
<keyword evidence="3" id="KW-1185">Reference proteome</keyword>
<protein>
    <submittedName>
        <fullName evidence="2">Uncharacterized protein</fullName>
    </submittedName>
</protein>
<accession>A0A388LVH2</accession>
<comment type="caution">
    <text evidence="2">The sequence shown here is derived from an EMBL/GenBank/DDBJ whole genome shotgun (WGS) entry which is preliminary data.</text>
</comment>
<evidence type="ECO:0000313" key="2">
    <source>
        <dbReference type="EMBL" id="GBG86327.1"/>
    </source>
</evidence>
<evidence type="ECO:0000313" key="3">
    <source>
        <dbReference type="Proteomes" id="UP000265515"/>
    </source>
</evidence>
<dbReference type="AlphaFoldDB" id="A0A388LVH2"/>
<sequence>MENTPTKRMSFAQTKALALQTGGLDAKAYLGGVLEKLGKGVPESHLEKQFGDEDGREFMSPDQSKGSRDSGEWKGGNRGNWKKSDGTTQEVIPGKIWVPSIRFEENRYTEENEEEDTLCRTSTEMNIDFKVRTAEEPEKGEFWVSSLRFEEEPDPNDSLKVGVFNIRFESCEEDSDATLVCAKKVSEESNENEADNTSLDNKVSSRGEGPKVIQENLVNQTTTMEVEAMEEECEDSKGAGDTQSERIEDPDMSYGLAQLLEIIERDMSCELQVAQQCETIQADINYDLAQLFETVEPDVSYELAQLFETVEQDVGYDLSQLFEIIDISENVAENCLAVTASPNPIAMNDIEDFGMSHYTLIS</sequence>
<dbReference type="Proteomes" id="UP000265515">
    <property type="component" value="Unassembled WGS sequence"/>
</dbReference>
<feature type="compositionally biased region" description="Basic and acidic residues" evidence="1">
    <location>
        <begin position="40"/>
        <end position="72"/>
    </location>
</feature>
<gene>
    <name evidence="2" type="ORF">CBR_g41321</name>
</gene>
<dbReference type="EMBL" id="BFEA01000559">
    <property type="protein sequence ID" value="GBG86327.1"/>
    <property type="molecule type" value="Genomic_DNA"/>
</dbReference>
<reference evidence="2 3" key="1">
    <citation type="journal article" date="2018" name="Cell">
        <title>The Chara Genome: Secondary Complexity and Implications for Plant Terrestrialization.</title>
        <authorList>
            <person name="Nishiyama T."/>
            <person name="Sakayama H."/>
            <person name="Vries J.D."/>
            <person name="Buschmann H."/>
            <person name="Saint-Marcoux D."/>
            <person name="Ullrich K.K."/>
            <person name="Haas F.B."/>
            <person name="Vanderstraeten L."/>
            <person name="Becker D."/>
            <person name="Lang D."/>
            <person name="Vosolsobe S."/>
            <person name="Rombauts S."/>
            <person name="Wilhelmsson P.K.I."/>
            <person name="Janitza P."/>
            <person name="Kern R."/>
            <person name="Heyl A."/>
            <person name="Rumpler F."/>
            <person name="Villalobos L.I.A.C."/>
            <person name="Clay J.M."/>
            <person name="Skokan R."/>
            <person name="Toyoda A."/>
            <person name="Suzuki Y."/>
            <person name="Kagoshima H."/>
            <person name="Schijlen E."/>
            <person name="Tajeshwar N."/>
            <person name="Catarino B."/>
            <person name="Hetherington A.J."/>
            <person name="Saltykova A."/>
            <person name="Bonnot C."/>
            <person name="Breuninger H."/>
            <person name="Symeonidi A."/>
            <person name="Radhakrishnan G.V."/>
            <person name="Van Nieuwerburgh F."/>
            <person name="Deforce D."/>
            <person name="Chang C."/>
            <person name="Karol K.G."/>
            <person name="Hedrich R."/>
            <person name="Ulvskov P."/>
            <person name="Glockner G."/>
            <person name="Delwiche C.F."/>
            <person name="Petrasek J."/>
            <person name="Van de Peer Y."/>
            <person name="Friml J."/>
            <person name="Beilby M."/>
            <person name="Dolan L."/>
            <person name="Kohara Y."/>
            <person name="Sugano S."/>
            <person name="Fujiyama A."/>
            <person name="Delaux P.-M."/>
            <person name="Quint M."/>
            <person name="TheiBen G."/>
            <person name="Hagemann M."/>
            <person name="Harholt J."/>
            <person name="Dunand C."/>
            <person name="Zachgo S."/>
            <person name="Langdale J."/>
            <person name="Maumus F."/>
            <person name="Straeten D.V.D."/>
            <person name="Gould S.B."/>
            <person name="Rensing S.A."/>
        </authorList>
    </citation>
    <scope>NUCLEOTIDE SEQUENCE [LARGE SCALE GENOMIC DNA]</scope>
    <source>
        <strain evidence="2 3">S276</strain>
    </source>
</reference>
<dbReference type="Gramene" id="GBG86327">
    <property type="protein sequence ID" value="GBG86327"/>
    <property type="gene ID" value="CBR_g41321"/>
</dbReference>
<proteinExistence type="predicted"/>
<evidence type="ECO:0000256" key="1">
    <source>
        <dbReference type="SAM" id="MobiDB-lite"/>
    </source>
</evidence>
<organism evidence="2 3">
    <name type="scientific">Chara braunii</name>
    <name type="common">Braun's stonewort</name>
    <dbReference type="NCBI Taxonomy" id="69332"/>
    <lineage>
        <taxon>Eukaryota</taxon>
        <taxon>Viridiplantae</taxon>
        <taxon>Streptophyta</taxon>
        <taxon>Charophyceae</taxon>
        <taxon>Charales</taxon>
        <taxon>Characeae</taxon>
        <taxon>Chara</taxon>
    </lineage>
</organism>
<name>A0A388LVH2_CHABU</name>